<evidence type="ECO:0000256" key="3">
    <source>
        <dbReference type="SAM" id="MobiDB-lite"/>
    </source>
</evidence>
<sequence>MPAPFHFPGHYWDEDKGKFFKIEATGTAPPGAQWSRQEVDAYDRRQQLVDQQQNRRDRRRQRQQQSSPADVSGGGPVVHQQHRQQKQQQQQQQPSKRARRVCGNGNATSSLSQSSSLANVSSSDEKIRRLLQKHADLDERREAVTSRLYDRCPRLGHEVGEGGADSVHCSFSGSRAATAAAVFAKDLEFKGAVPVLDEYEALHDEAVFAADELALRTERTHAVPFAIGRSFPQVLSQTVISCMYVHGEDVNPGAGIVYTNYTRSADIHGVKGQYIPVNDNGDVVFDFALSPRLIDYSPYQRTRPEEMTVLHPTAICFHESSRNLIVCSSTPHARIERPVPTIQFFAPEVSDHTSRKEDVTWQFGCNPPRRFFPDLTAAVVVVSDARLAPPKPLHQLYSNCRSESINACVASPRGYDALCIVATDAGLRAIDIATTESIPLRDMNDSRTSRMDPGFSVVSDFVDTVHPRLLNAGLHAQRHYSYDVLDMKRQKHFDMPHNNRFTVTSVDFIHKHPRLVVAAGRHPVPWLVDLSDRSWHAFGGTSMVNGYDTSIRIDGPGRGEDNAVTHARSAGEYHVVAASLNNKMLMYDLRYMKDPRSSREEDVVAAALFRFRNYHKSSRLTGLGFDVDAELGLVAAAEEHDYYTGLGGGVSLFSLATGERVHAPGLWQFSHSPERLARIYTPTETLLTLPRTTTKEAASSSVLPVTVNTSESDYHDFGLDGPESLQTRSPKPFITVTCGSDRKRYESCATHVATQSLPRVGALSFAALPREGTSLFVAAGARVHKFSLKHDRRDIVYGEDEEDRTKQP</sequence>
<organism evidence="4 5">
    <name type="scientific">Sporothrix epigloea</name>
    <dbReference type="NCBI Taxonomy" id="1892477"/>
    <lineage>
        <taxon>Eukaryota</taxon>
        <taxon>Fungi</taxon>
        <taxon>Dikarya</taxon>
        <taxon>Ascomycota</taxon>
        <taxon>Pezizomycotina</taxon>
        <taxon>Sordariomycetes</taxon>
        <taxon>Sordariomycetidae</taxon>
        <taxon>Ophiostomatales</taxon>
        <taxon>Ophiostomataceae</taxon>
        <taxon>Sporothrix</taxon>
    </lineage>
</organism>
<dbReference type="InterPro" id="IPR052254">
    <property type="entry name" value="CUL4-DDB1_E3_ligase_receptor"/>
</dbReference>
<proteinExistence type="predicted"/>
<dbReference type="SUPFAM" id="SSF50969">
    <property type="entry name" value="YVTN repeat-like/Quinoprotein amine dehydrogenase"/>
    <property type="match status" value="1"/>
</dbReference>
<protein>
    <submittedName>
        <fullName evidence="4">Plasma membrane H+-ATPase</fullName>
    </submittedName>
</protein>
<comment type="caution">
    <text evidence="4">The sequence shown here is derived from an EMBL/GenBank/DDBJ whole genome shotgun (WGS) entry which is preliminary data.</text>
</comment>
<evidence type="ECO:0000256" key="2">
    <source>
        <dbReference type="ARBA" id="ARBA00022737"/>
    </source>
</evidence>
<reference evidence="4 5" key="1">
    <citation type="submission" date="2024-01" db="EMBL/GenBank/DDBJ databases">
        <authorList>
            <person name="Allen C."/>
            <person name="Tagirdzhanova G."/>
        </authorList>
    </citation>
    <scope>NUCLEOTIDE SEQUENCE [LARGE SCALE GENOMIC DNA]</scope>
    <source>
        <strain evidence="4 5">CBS 573.63</strain>
    </source>
</reference>
<dbReference type="InterPro" id="IPR011044">
    <property type="entry name" value="Quino_amine_DH_bsu"/>
</dbReference>
<dbReference type="PANTHER" id="PTHR44472:SF1">
    <property type="entry name" value="DDB1 AND CUL4 ASSOCIATED FACTOR 4"/>
    <property type="match status" value="1"/>
</dbReference>
<gene>
    <name evidence="4" type="primary">PMA1_1</name>
    <name evidence="4" type="ORF">SEPCBS57363_002298</name>
</gene>
<feature type="region of interest" description="Disordered" evidence="3">
    <location>
        <begin position="24"/>
        <end position="124"/>
    </location>
</feature>
<keyword evidence="2" id="KW-0677">Repeat</keyword>
<dbReference type="EMBL" id="CAWUOM010000029">
    <property type="protein sequence ID" value="CAK7266846.1"/>
    <property type="molecule type" value="Genomic_DNA"/>
</dbReference>
<dbReference type="Proteomes" id="UP001642501">
    <property type="component" value="Unassembled WGS sequence"/>
</dbReference>
<feature type="compositionally biased region" description="Low complexity" evidence="3">
    <location>
        <begin position="109"/>
        <end position="122"/>
    </location>
</feature>
<keyword evidence="5" id="KW-1185">Reference proteome</keyword>
<evidence type="ECO:0000313" key="4">
    <source>
        <dbReference type="EMBL" id="CAK7266846.1"/>
    </source>
</evidence>
<keyword evidence="1" id="KW-0853">WD repeat</keyword>
<accession>A0ABP0DGU2</accession>
<evidence type="ECO:0000313" key="5">
    <source>
        <dbReference type="Proteomes" id="UP001642501"/>
    </source>
</evidence>
<feature type="compositionally biased region" description="Basic and acidic residues" evidence="3">
    <location>
        <begin position="37"/>
        <end position="47"/>
    </location>
</feature>
<dbReference type="PANTHER" id="PTHR44472">
    <property type="entry name" value="DDB1- AND CUL4-ASSOCIATED FACTOR 4-RELATED"/>
    <property type="match status" value="1"/>
</dbReference>
<evidence type="ECO:0000256" key="1">
    <source>
        <dbReference type="ARBA" id="ARBA00022574"/>
    </source>
</evidence>
<name>A0ABP0DGU2_9PEZI</name>